<comment type="caution">
    <text evidence="2">The sequence shown here is derived from an EMBL/GenBank/DDBJ whole genome shotgun (WGS) entry which is preliminary data.</text>
</comment>
<dbReference type="AlphaFoldDB" id="A0AAV7WB39"/>
<keyword evidence="3" id="KW-1185">Reference proteome</keyword>
<protein>
    <submittedName>
        <fullName evidence="2">Uncharacterized protein</fullName>
    </submittedName>
</protein>
<dbReference type="EMBL" id="JANPWB010000002">
    <property type="protein sequence ID" value="KAJ1210100.1"/>
    <property type="molecule type" value="Genomic_DNA"/>
</dbReference>
<reference evidence="2" key="1">
    <citation type="journal article" date="2022" name="bioRxiv">
        <title>Sequencing and chromosome-scale assembly of the giantPleurodeles waltlgenome.</title>
        <authorList>
            <person name="Brown T."/>
            <person name="Elewa A."/>
            <person name="Iarovenko S."/>
            <person name="Subramanian E."/>
            <person name="Araus A.J."/>
            <person name="Petzold A."/>
            <person name="Susuki M."/>
            <person name="Suzuki K.-i.T."/>
            <person name="Hayashi T."/>
            <person name="Toyoda A."/>
            <person name="Oliveira C."/>
            <person name="Osipova E."/>
            <person name="Leigh N.D."/>
            <person name="Simon A."/>
            <person name="Yun M.H."/>
        </authorList>
    </citation>
    <scope>NUCLEOTIDE SEQUENCE</scope>
    <source>
        <strain evidence="2">20211129_DDA</strain>
        <tissue evidence="2">Liver</tissue>
    </source>
</reference>
<gene>
    <name evidence="2" type="ORF">NDU88_005468</name>
</gene>
<organism evidence="2 3">
    <name type="scientific">Pleurodeles waltl</name>
    <name type="common">Iberian ribbed newt</name>
    <dbReference type="NCBI Taxonomy" id="8319"/>
    <lineage>
        <taxon>Eukaryota</taxon>
        <taxon>Metazoa</taxon>
        <taxon>Chordata</taxon>
        <taxon>Craniata</taxon>
        <taxon>Vertebrata</taxon>
        <taxon>Euteleostomi</taxon>
        <taxon>Amphibia</taxon>
        <taxon>Batrachia</taxon>
        <taxon>Caudata</taxon>
        <taxon>Salamandroidea</taxon>
        <taxon>Salamandridae</taxon>
        <taxon>Pleurodelinae</taxon>
        <taxon>Pleurodeles</taxon>
    </lineage>
</organism>
<sequence length="133" mass="14626">MNTLLRPRVQDTLERIIKAARADSHVLEPLRGLRWQPKLARNQKKGKINSLMKPEALGQLHEILNARNACILHLHSSGGRRGTTSAHVAVGVSDREGTRKNCPASRLQSGRIHTAGLPRTDGSLGGQRSGYQR</sequence>
<accession>A0AAV7WB39</accession>
<feature type="compositionally biased region" description="Gly residues" evidence="1">
    <location>
        <begin position="123"/>
        <end position="133"/>
    </location>
</feature>
<evidence type="ECO:0000256" key="1">
    <source>
        <dbReference type="SAM" id="MobiDB-lite"/>
    </source>
</evidence>
<feature type="region of interest" description="Disordered" evidence="1">
    <location>
        <begin position="76"/>
        <end position="133"/>
    </location>
</feature>
<evidence type="ECO:0000313" key="3">
    <source>
        <dbReference type="Proteomes" id="UP001066276"/>
    </source>
</evidence>
<proteinExistence type="predicted"/>
<evidence type="ECO:0000313" key="2">
    <source>
        <dbReference type="EMBL" id="KAJ1210100.1"/>
    </source>
</evidence>
<dbReference type="Proteomes" id="UP001066276">
    <property type="component" value="Chromosome 1_2"/>
</dbReference>
<name>A0AAV7WB39_PLEWA</name>